<dbReference type="Proteomes" id="UP000198662">
    <property type="component" value="Unassembled WGS sequence"/>
</dbReference>
<accession>A0A1G9I839</accession>
<dbReference type="AlphaFoldDB" id="A0A1G9I839"/>
<dbReference type="InterPro" id="IPR036388">
    <property type="entry name" value="WH-like_DNA-bd_sf"/>
</dbReference>
<dbReference type="InterPro" id="IPR005149">
    <property type="entry name" value="Tscrpt_reg_PadR_N"/>
</dbReference>
<dbReference type="PANTHER" id="PTHR43252">
    <property type="entry name" value="TRANSCRIPTIONAL REGULATOR YQJI"/>
    <property type="match status" value="1"/>
</dbReference>
<gene>
    <name evidence="3" type="ORF">SAMN05216298_3070</name>
</gene>
<keyword evidence="4" id="KW-1185">Reference proteome</keyword>
<name>A0A1G9I839_9ACTN</name>
<feature type="domain" description="Transcription regulator PadR N-terminal" evidence="1">
    <location>
        <begin position="7"/>
        <end position="80"/>
    </location>
</feature>
<dbReference type="EMBL" id="FNGF01000004">
    <property type="protein sequence ID" value="SDL20994.1"/>
    <property type="molecule type" value="Genomic_DNA"/>
</dbReference>
<dbReference type="Pfam" id="PF10400">
    <property type="entry name" value="Vir_act_alpha_C"/>
    <property type="match status" value="1"/>
</dbReference>
<proteinExistence type="predicted"/>
<dbReference type="Gene3D" id="6.10.140.190">
    <property type="match status" value="1"/>
</dbReference>
<reference evidence="4" key="1">
    <citation type="submission" date="2016-10" db="EMBL/GenBank/DDBJ databases">
        <authorList>
            <person name="Varghese N."/>
            <person name="Submissions S."/>
        </authorList>
    </citation>
    <scope>NUCLEOTIDE SEQUENCE [LARGE SCALE GENOMIC DNA]</scope>
    <source>
        <strain evidence="4">CGMCC 4.3147</strain>
    </source>
</reference>
<dbReference type="InterPro" id="IPR018309">
    <property type="entry name" value="Tscrpt_reg_PadR_C"/>
</dbReference>
<dbReference type="InterPro" id="IPR036390">
    <property type="entry name" value="WH_DNA-bd_sf"/>
</dbReference>
<organism evidence="3 4">
    <name type="scientific">Glycomyces sambucus</name>
    <dbReference type="NCBI Taxonomy" id="380244"/>
    <lineage>
        <taxon>Bacteria</taxon>
        <taxon>Bacillati</taxon>
        <taxon>Actinomycetota</taxon>
        <taxon>Actinomycetes</taxon>
        <taxon>Glycomycetales</taxon>
        <taxon>Glycomycetaceae</taxon>
        <taxon>Glycomyces</taxon>
    </lineage>
</organism>
<dbReference type="STRING" id="380244.SAMN05216298_3070"/>
<evidence type="ECO:0000313" key="3">
    <source>
        <dbReference type="EMBL" id="SDL20994.1"/>
    </source>
</evidence>
<feature type="domain" description="Transcription regulator PadR C-terminal" evidence="2">
    <location>
        <begin position="93"/>
        <end position="170"/>
    </location>
</feature>
<dbReference type="SUPFAM" id="SSF46785">
    <property type="entry name" value="Winged helix' DNA-binding domain"/>
    <property type="match status" value="1"/>
</dbReference>
<dbReference type="OrthoDB" id="3186544at2"/>
<protein>
    <submittedName>
        <fullName evidence="3">Transcriptional regulator, PadR family</fullName>
    </submittedName>
</protein>
<evidence type="ECO:0000259" key="1">
    <source>
        <dbReference type="Pfam" id="PF03551"/>
    </source>
</evidence>
<dbReference type="RefSeq" id="WP_091050567.1">
    <property type="nucleotide sequence ID" value="NZ_FNGF01000004.1"/>
</dbReference>
<sequence length="189" mass="21291">MSLKHAVLGMLAIQPMSGYTLKKAIDESVGHFWTADQSQVYRTLAGLVDDGLASRRTVVQDERPNLHLHSITDEGLAELDRWLASPLRTPPAREPFLARLFFADRMAPEAIRDLFRNRRREVGEALAALEAVTVPEHAEDTGTLLRLATLDYGIAQARTELAWLDATEQRIGKKRIHEKHTDEHRPEAP</sequence>
<evidence type="ECO:0000259" key="2">
    <source>
        <dbReference type="Pfam" id="PF10400"/>
    </source>
</evidence>
<dbReference type="PANTHER" id="PTHR43252:SF6">
    <property type="entry name" value="NEGATIVE TRANSCRIPTION REGULATOR PADR"/>
    <property type="match status" value="1"/>
</dbReference>
<evidence type="ECO:0000313" key="4">
    <source>
        <dbReference type="Proteomes" id="UP000198662"/>
    </source>
</evidence>
<dbReference type="Pfam" id="PF03551">
    <property type="entry name" value="PadR"/>
    <property type="match status" value="1"/>
</dbReference>
<dbReference type="Gene3D" id="1.10.10.10">
    <property type="entry name" value="Winged helix-like DNA-binding domain superfamily/Winged helix DNA-binding domain"/>
    <property type="match status" value="1"/>
</dbReference>